<dbReference type="Proteomes" id="UP001225605">
    <property type="component" value="Unassembled WGS sequence"/>
</dbReference>
<dbReference type="PANTHER" id="PTHR45527">
    <property type="entry name" value="NONRIBOSOMAL PEPTIDE SYNTHETASE"/>
    <property type="match status" value="1"/>
</dbReference>
<dbReference type="Gene3D" id="3.30.559.30">
    <property type="entry name" value="Nonribosomal peptide synthetase, condensation domain"/>
    <property type="match status" value="1"/>
</dbReference>
<evidence type="ECO:0000256" key="1">
    <source>
        <dbReference type="SAM" id="MobiDB-lite"/>
    </source>
</evidence>
<accession>A0ABU0X3J8</accession>
<gene>
    <name evidence="3" type="ORF">CKY47_22475</name>
</gene>
<feature type="region of interest" description="Disordered" evidence="1">
    <location>
        <begin position="449"/>
        <end position="473"/>
    </location>
</feature>
<protein>
    <submittedName>
        <fullName evidence="3">Condensation protein</fullName>
    </submittedName>
</protein>
<dbReference type="RefSeq" id="WP_306748001.1">
    <property type="nucleotide sequence ID" value="NZ_NSDM01000010.1"/>
</dbReference>
<dbReference type="SUPFAM" id="SSF52777">
    <property type="entry name" value="CoA-dependent acyltransferases"/>
    <property type="match status" value="2"/>
</dbReference>
<organism evidence="3 4">
    <name type="scientific">Saccharothrix yanglingensis</name>
    <dbReference type="NCBI Taxonomy" id="659496"/>
    <lineage>
        <taxon>Bacteria</taxon>
        <taxon>Bacillati</taxon>
        <taxon>Actinomycetota</taxon>
        <taxon>Actinomycetes</taxon>
        <taxon>Pseudonocardiales</taxon>
        <taxon>Pseudonocardiaceae</taxon>
        <taxon>Saccharothrix</taxon>
    </lineage>
</organism>
<reference evidence="3 4" key="1">
    <citation type="submission" date="2017-06" db="EMBL/GenBank/DDBJ databases">
        <title>Cultured bacterium strain Saccharothrix yanglingensis Hhs.015.</title>
        <authorList>
            <person name="Xia Y."/>
        </authorList>
    </citation>
    <scope>NUCLEOTIDE SEQUENCE [LARGE SCALE GENOMIC DNA]</scope>
    <source>
        <strain evidence="3 4">Hhs.015</strain>
    </source>
</reference>
<feature type="domain" description="Condensation" evidence="2">
    <location>
        <begin position="43"/>
        <end position="454"/>
    </location>
</feature>
<dbReference type="EMBL" id="NSDM01000010">
    <property type="protein sequence ID" value="MDQ2586706.1"/>
    <property type="molecule type" value="Genomic_DNA"/>
</dbReference>
<sequence>MAERFTVTRVPVRFSGPGVGTAPLTWGQKAILRDVRASGWTNNISGAHALPEGVTVEDLAERLGRAMGKHPALRTRLGVDEEGDACQVVAAAGVVDLEVVTFADELDRADAVDHGNRLWIDWLVEPIAPWPLRMAVVRHRGAAVHLVLALDHLVADGTAALLVMADLGLGEMVGHPVDPRAMTTAELARHERTPRVRRIGDRALRYWETQLRTLPPAAPGGPGRPGDRPARRCRTARFHSPAAHLAVLSIARRTRTDTSVVLLALIAIAIGAVTDADPVVANLVTGNRFRPGLADVIGSLSQDTVLTIGLGGTVDDVVARTRRAATVAWLQAYYDPDRLDELIARLDAERGHPARVAYRISDRRFSTRSATEAMAREARVTEDAVRARLPETFVKWDGHRYDVDEQLFVAVEDRAETVYLHLVYDSTAFTGERAEALLRSVEEVAVRAAFDPDAPPGPPLRPAPSTTDSAVAP</sequence>
<keyword evidence="4" id="KW-1185">Reference proteome</keyword>
<dbReference type="Pfam" id="PF00668">
    <property type="entry name" value="Condensation"/>
    <property type="match status" value="1"/>
</dbReference>
<evidence type="ECO:0000313" key="4">
    <source>
        <dbReference type="Proteomes" id="UP001225605"/>
    </source>
</evidence>
<dbReference type="InterPro" id="IPR023213">
    <property type="entry name" value="CAT-like_dom_sf"/>
</dbReference>
<dbReference type="InterPro" id="IPR001242">
    <property type="entry name" value="Condensation_dom"/>
</dbReference>
<evidence type="ECO:0000259" key="2">
    <source>
        <dbReference type="Pfam" id="PF00668"/>
    </source>
</evidence>
<dbReference type="PANTHER" id="PTHR45527:SF1">
    <property type="entry name" value="FATTY ACID SYNTHASE"/>
    <property type="match status" value="1"/>
</dbReference>
<name>A0ABU0X3J8_9PSEU</name>
<dbReference type="Gene3D" id="3.30.559.10">
    <property type="entry name" value="Chloramphenicol acetyltransferase-like domain"/>
    <property type="match status" value="1"/>
</dbReference>
<evidence type="ECO:0000313" key="3">
    <source>
        <dbReference type="EMBL" id="MDQ2586706.1"/>
    </source>
</evidence>
<comment type="caution">
    <text evidence="3">The sequence shown here is derived from an EMBL/GenBank/DDBJ whole genome shotgun (WGS) entry which is preliminary data.</text>
</comment>
<proteinExistence type="predicted"/>
<feature type="compositionally biased region" description="Pro residues" evidence="1">
    <location>
        <begin position="453"/>
        <end position="462"/>
    </location>
</feature>